<sequence>MLYKDFKKATGSKLVEPVNLFFTEHNQDGYKSKPEFLDWISICTESQFNNVNDMFTFMRKKFKVTNRLTPKTDPKSGEDIIWVNFNLPNGTRNLPIPYDEGILRFLSDYQQAGLRFDADLDLLLAEAGFKLDESNSNL</sequence>
<comment type="caution">
    <text evidence="1">The sequence shown here is derived from an EMBL/GenBank/DDBJ whole genome shotgun (WGS) entry which is preliminary data.</text>
</comment>
<evidence type="ECO:0000313" key="1">
    <source>
        <dbReference type="EMBL" id="GGI29052.1"/>
    </source>
</evidence>
<dbReference type="EMBL" id="BMDJ01000013">
    <property type="protein sequence ID" value="GGI29052.1"/>
    <property type="molecule type" value="Genomic_DNA"/>
</dbReference>
<keyword evidence="2" id="KW-1185">Reference proteome</keyword>
<proteinExistence type="predicted"/>
<name>A0ABQ2BP02_9SPHI</name>
<dbReference type="Proteomes" id="UP000645390">
    <property type="component" value="Unassembled WGS sequence"/>
</dbReference>
<gene>
    <name evidence="1" type="ORF">GCM10008119_35710</name>
</gene>
<evidence type="ECO:0000313" key="2">
    <source>
        <dbReference type="Proteomes" id="UP000645390"/>
    </source>
</evidence>
<dbReference type="RefSeq" id="WP_188417082.1">
    <property type="nucleotide sequence ID" value="NZ_BMDJ01000013.1"/>
</dbReference>
<organism evidence="1 2">
    <name type="scientific">Pedobacter mendelii</name>
    <dbReference type="NCBI Taxonomy" id="1908240"/>
    <lineage>
        <taxon>Bacteria</taxon>
        <taxon>Pseudomonadati</taxon>
        <taxon>Bacteroidota</taxon>
        <taxon>Sphingobacteriia</taxon>
        <taxon>Sphingobacteriales</taxon>
        <taxon>Sphingobacteriaceae</taxon>
        <taxon>Pedobacter</taxon>
    </lineage>
</organism>
<protein>
    <submittedName>
        <fullName evidence="1">Uncharacterized protein</fullName>
    </submittedName>
</protein>
<accession>A0ABQ2BP02</accession>
<reference evidence="2" key="1">
    <citation type="journal article" date="2019" name="Int. J. Syst. Evol. Microbiol.">
        <title>The Global Catalogue of Microorganisms (GCM) 10K type strain sequencing project: providing services to taxonomists for standard genome sequencing and annotation.</title>
        <authorList>
            <consortium name="The Broad Institute Genomics Platform"/>
            <consortium name="The Broad Institute Genome Sequencing Center for Infectious Disease"/>
            <person name="Wu L."/>
            <person name="Ma J."/>
        </authorList>
    </citation>
    <scope>NUCLEOTIDE SEQUENCE [LARGE SCALE GENOMIC DNA]</scope>
    <source>
        <strain evidence="2">CCM 8939</strain>
    </source>
</reference>